<dbReference type="AlphaFoldDB" id="A0A315ZSW0"/>
<dbReference type="GO" id="GO:0016740">
    <property type="term" value="F:transferase activity"/>
    <property type="evidence" value="ECO:0007669"/>
    <property type="project" value="UniProtKB-KW"/>
</dbReference>
<gene>
    <name evidence="3" type="ORF">BXY45_12922</name>
</gene>
<proteinExistence type="predicted"/>
<keyword evidence="3" id="KW-0808">Transferase</keyword>
<dbReference type="PANTHER" id="PTHR36836">
    <property type="entry name" value="COLANIC ACID BIOSYNTHESIS PROTEIN WCAK"/>
    <property type="match status" value="1"/>
</dbReference>
<reference evidence="3 4" key="1">
    <citation type="submission" date="2018-03" db="EMBL/GenBank/DDBJ databases">
        <title>Genomic Encyclopedia of Archaeal and Bacterial Type Strains, Phase II (KMG-II): from individual species to whole genera.</title>
        <authorList>
            <person name="Goeker M."/>
        </authorList>
    </citation>
    <scope>NUCLEOTIDE SEQUENCE [LARGE SCALE GENOMIC DNA]</scope>
    <source>
        <strain evidence="3 4">DSM 44889</strain>
    </source>
</reference>
<dbReference type="SUPFAM" id="SSF53756">
    <property type="entry name" value="UDP-Glycosyltransferase/glycogen phosphorylase"/>
    <property type="match status" value="1"/>
</dbReference>
<feature type="domain" description="Polysaccharide pyruvyl transferase" evidence="2">
    <location>
        <begin position="61"/>
        <end position="349"/>
    </location>
</feature>
<evidence type="ECO:0000256" key="1">
    <source>
        <dbReference type="SAM" id="MobiDB-lite"/>
    </source>
</evidence>
<keyword evidence="4" id="KW-1185">Reference proteome</keyword>
<feature type="compositionally biased region" description="Low complexity" evidence="1">
    <location>
        <begin position="23"/>
        <end position="41"/>
    </location>
</feature>
<feature type="region of interest" description="Disordered" evidence="1">
    <location>
        <begin position="411"/>
        <end position="437"/>
    </location>
</feature>
<comment type="caution">
    <text evidence="3">The sequence shown here is derived from an EMBL/GenBank/DDBJ whole genome shotgun (WGS) entry which is preliminary data.</text>
</comment>
<dbReference type="Proteomes" id="UP000245469">
    <property type="component" value="Unassembled WGS sequence"/>
</dbReference>
<name>A0A315ZSW0_9ACTN</name>
<dbReference type="InterPro" id="IPR007345">
    <property type="entry name" value="Polysacch_pyruvyl_Trfase"/>
</dbReference>
<organism evidence="3 4">
    <name type="scientific">Quadrisphaera granulorum</name>
    <dbReference type="NCBI Taxonomy" id="317664"/>
    <lineage>
        <taxon>Bacteria</taxon>
        <taxon>Bacillati</taxon>
        <taxon>Actinomycetota</taxon>
        <taxon>Actinomycetes</taxon>
        <taxon>Kineosporiales</taxon>
        <taxon>Kineosporiaceae</taxon>
        <taxon>Quadrisphaera</taxon>
    </lineage>
</organism>
<accession>A0A315ZSW0</accession>
<dbReference type="EMBL" id="QGDQ01000029">
    <property type="protein sequence ID" value="PWJ48641.1"/>
    <property type="molecule type" value="Genomic_DNA"/>
</dbReference>
<dbReference type="Pfam" id="PF04230">
    <property type="entry name" value="PS_pyruv_trans"/>
    <property type="match status" value="1"/>
</dbReference>
<evidence type="ECO:0000313" key="4">
    <source>
        <dbReference type="Proteomes" id="UP000245469"/>
    </source>
</evidence>
<sequence length="437" mass="45033">MISSMRKRARRGIDKARGRWRASRISSTTVRSAARRAGASAPGQSAGLGVHVLLAPPGDGNIGDQAMVEAFLERVDGPVVVVERNPGDIDLPARADVERISLPNLVFGAGPRRAADLATYSALLGRARSVSLIGADMLDGGYSAEGSVRRLLLAELAAVRGVPTRVLGFSWKPSPHPAALRALVEASRAGVVPMLRDPHSHERVVAHGVSGAVLTADLVFGALTSDDSLVEGLRAAVGRPRYAVVNASSLVARRGGQVEEYAAVLRHLLGEGLGVVLLPHVLRGTSDDLAACRAVAAVVPPDGVHLITERLAPAQVRGVAGAAEVVVTGRMHLAVMAAWGGVPPVTFATQGKVSGLMESLGTPELCVDPGPGSGARVVELLQAMPTSGAAQRISERLPVLRQRAALCTAGLQPNEEPAKPAGLVTGPSGALGASSDQ</sequence>
<evidence type="ECO:0000259" key="2">
    <source>
        <dbReference type="Pfam" id="PF04230"/>
    </source>
</evidence>
<dbReference type="PANTHER" id="PTHR36836:SF1">
    <property type="entry name" value="COLANIC ACID BIOSYNTHESIS PROTEIN WCAK"/>
    <property type="match status" value="1"/>
</dbReference>
<protein>
    <submittedName>
        <fullName evidence="3">Polysaccharide pyruvyl transferase WcaK-like protein</fullName>
    </submittedName>
</protein>
<feature type="region of interest" description="Disordered" evidence="1">
    <location>
        <begin position="1"/>
        <end position="43"/>
    </location>
</feature>
<dbReference type="OrthoDB" id="9770347at2"/>
<evidence type="ECO:0000313" key="3">
    <source>
        <dbReference type="EMBL" id="PWJ48641.1"/>
    </source>
</evidence>
<feature type="compositionally biased region" description="Basic residues" evidence="1">
    <location>
        <begin position="1"/>
        <end position="10"/>
    </location>
</feature>